<evidence type="ECO:0000313" key="6">
    <source>
        <dbReference type="EMBL" id="ADD05222.1"/>
    </source>
</evidence>
<keyword evidence="3" id="KW-0378">Hydrolase</keyword>
<dbReference type="PaxDb" id="547559-Nmag_1646"/>
<feature type="domain" description="Prohead serine protease" evidence="5">
    <location>
        <begin position="91"/>
        <end position="175"/>
    </location>
</feature>
<feature type="compositionally biased region" description="Basic and acidic residues" evidence="4">
    <location>
        <begin position="46"/>
        <end position="63"/>
    </location>
</feature>
<dbReference type="Pfam" id="PF04586">
    <property type="entry name" value="Peptidase_S78"/>
    <property type="match status" value="1"/>
</dbReference>
<feature type="compositionally biased region" description="Acidic residues" evidence="4">
    <location>
        <begin position="387"/>
        <end position="401"/>
    </location>
</feature>
<gene>
    <name evidence="6" type="ordered locus">Nmag_1646</name>
    <name evidence="7" type="ORF">C500_20758</name>
</gene>
<dbReference type="Proteomes" id="UP000001879">
    <property type="component" value="Chromosome"/>
</dbReference>
<evidence type="ECO:0000256" key="2">
    <source>
        <dbReference type="ARBA" id="ARBA00022670"/>
    </source>
</evidence>
<evidence type="ECO:0000256" key="3">
    <source>
        <dbReference type="ARBA" id="ARBA00022801"/>
    </source>
</evidence>
<evidence type="ECO:0000313" key="9">
    <source>
        <dbReference type="Proteomes" id="UP000011543"/>
    </source>
</evidence>
<dbReference type="KEGG" id="nmg:Nmag_1646"/>
<dbReference type="AlphaFoldDB" id="D3SUG4"/>
<reference evidence="6" key="4">
    <citation type="submission" date="2016-09" db="EMBL/GenBank/DDBJ databases">
        <authorList>
            <person name="Pfeiffer F."/>
        </authorList>
    </citation>
    <scope>NUCLEOTIDE SEQUENCE</scope>
    <source>
        <strain evidence="6">ATCC 43099</strain>
    </source>
</reference>
<evidence type="ECO:0000313" key="7">
    <source>
        <dbReference type="EMBL" id="ELY23069.1"/>
    </source>
</evidence>
<dbReference type="PATRIC" id="fig|547559.17.peg.4097"/>
<dbReference type="GeneID" id="8824481"/>
<keyword evidence="1" id="KW-1188">Viral release from host cell</keyword>
<dbReference type="InterPro" id="IPR054613">
    <property type="entry name" value="Peptidase_S78_dom"/>
</dbReference>
<dbReference type="Proteomes" id="UP000011543">
    <property type="component" value="Unassembled WGS sequence"/>
</dbReference>
<reference evidence="7 9" key="3">
    <citation type="journal article" date="2014" name="PLoS Genet.">
        <title>Phylogenetically driven sequencing of extremely halophilic archaea reveals strategies for static and dynamic osmo-response.</title>
        <authorList>
            <person name="Becker E.A."/>
            <person name="Seitzer P.M."/>
            <person name="Tritt A."/>
            <person name="Larsen D."/>
            <person name="Krusor M."/>
            <person name="Yao A.I."/>
            <person name="Wu D."/>
            <person name="Madern D."/>
            <person name="Eisen J.A."/>
            <person name="Darling A.E."/>
            <person name="Facciotti M.T."/>
        </authorList>
    </citation>
    <scope>NUCLEOTIDE SEQUENCE [LARGE SCALE GENOMIC DNA]</scope>
    <source>
        <strain evidence="9">ATCC 43099 / DSM 3394 / CCM 3739 / CIP 104546 / IAM 13178 / JCM 8861 / NBRC 102185 / NCIMB 2190 / MS3</strain>
        <strain evidence="7">MS-3</strain>
    </source>
</reference>
<feature type="compositionally biased region" description="Acidic residues" evidence="4">
    <location>
        <begin position="280"/>
        <end position="292"/>
    </location>
</feature>
<organism evidence="6 8">
    <name type="scientific">Natrialba magadii (strain ATCC 43099 / DSM 3394 / CCM 3739 / CIP 104546 / IAM 13178 / JCM 8861 / NBRC 102185 / NCIMB 2190 / MS3)</name>
    <name type="common">Natronobacterium magadii</name>
    <dbReference type="NCBI Taxonomy" id="547559"/>
    <lineage>
        <taxon>Archaea</taxon>
        <taxon>Methanobacteriati</taxon>
        <taxon>Methanobacteriota</taxon>
        <taxon>Stenosarchaea group</taxon>
        <taxon>Halobacteria</taxon>
        <taxon>Halobacteriales</taxon>
        <taxon>Natrialbaceae</taxon>
        <taxon>Natrialba</taxon>
    </lineage>
</organism>
<evidence type="ECO:0000259" key="5">
    <source>
        <dbReference type="Pfam" id="PF04586"/>
    </source>
</evidence>
<evidence type="ECO:0000256" key="4">
    <source>
        <dbReference type="SAM" id="MobiDB-lite"/>
    </source>
</evidence>
<dbReference type="OrthoDB" id="384047at2157"/>
<evidence type="ECO:0000313" key="8">
    <source>
        <dbReference type="Proteomes" id="UP000001879"/>
    </source>
</evidence>
<dbReference type="GO" id="GO:0006508">
    <property type="term" value="P:proteolysis"/>
    <property type="evidence" value="ECO:0007669"/>
    <property type="project" value="UniProtKB-KW"/>
</dbReference>
<keyword evidence="8" id="KW-1185">Reference proteome</keyword>
<feature type="region of interest" description="Disordered" evidence="4">
    <location>
        <begin position="263"/>
        <end position="401"/>
    </location>
</feature>
<feature type="compositionally biased region" description="Basic and acidic residues" evidence="4">
    <location>
        <begin position="354"/>
        <end position="368"/>
    </location>
</feature>
<evidence type="ECO:0000256" key="1">
    <source>
        <dbReference type="ARBA" id="ARBA00022612"/>
    </source>
</evidence>
<dbReference type="STRING" id="547559.Nmag_1646"/>
<feature type="compositionally biased region" description="Acidic residues" evidence="4">
    <location>
        <begin position="317"/>
        <end position="330"/>
    </location>
</feature>
<protein>
    <submittedName>
        <fullName evidence="7">Peptidase U35 phage prohead HK97</fullName>
    </submittedName>
</protein>
<feature type="region of interest" description="Disordered" evidence="4">
    <location>
        <begin position="207"/>
        <end position="240"/>
    </location>
</feature>
<dbReference type="EMBL" id="CP001932">
    <property type="protein sequence ID" value="ADD05222.1"/>
    <property type="molecule type" value="Genomic_DNA"/>
</dbReference>
<dbReference type="RefSeq" id="WP_004217525.1">
    <property type="nucleotide sequence ID" value="NC_013922.1"/>
</dbReference>
<feature type="compositionally biased region" description="Low complexity" evidence="4">
    <location>
        <begin position="230"/>
        <end position="240"/>
    </location>
</feature>
<feature type="compositionally biased region" description="Basic and acidic residues" evidence="4">
    <location>
        <begin position="293"/>
        <end position="307"/>
    </location>
</feature>
<dbReference type="EMBL" id="AOHS01000064">
    <property type="protein sequence ID" value="ELY23069.1"/>
    <property type="molecule type" value="Genomic_DNA"/>
</dbReference>
<sequence length="401" mass="43493">MQQTLQKDQYVEKRFRFDPGKGAVKEVEDEEGEDRKQVRMPVSSTAEDRDGDEFSREGLEDMKDQIDSGRVPMFLDHGRGAEGPYYGTLGIVGRWDSAEIETEGGIDVLYATGTPATTEPAEKMVQLLEDDMPVGSSVGFRILEYERDEDESKYRFHGVDLLEISQVGIPSNPVTVNNGGEVGIEARGALGSPAMAGGYQPAHNQIAAGGAQPAIRGRSPAPPAGQGSFGQQYGAAGQPAGIDDLKQHFQRRFDVLEERLQDDVESDAETHSNMTNNSDGGDDPANDADDELREAVSEQTDAVRDLVEGIDSLLEERDTEPDETDESGEPDDGKDAGTDDDTVQLFLGEDADEDVRKEFEALREKANDDGELELADSDTKLFGSEDASSETTDDDSTGVTI</sequence>
<accession>D3SUG4</accession>
<keyword evidence="2" id="KW-0645">Protease</keyword>
<proteinExistence type="predicted"/>
<dbReference type="GO" id="GO:0008233">
    <property type="term" value="F:peptidase activity"/>
    <property type="evidence" value="ECO:0007669"/>
    <property type="project" value="UniProtKB-KW"/>
</dbReference>
<feature type="region of interest" description="Disordered" evidence="4">
    <location>
        <begin position="21"/>
        <end position="63"/>
    </location>
</feature>
<name>D3SUG4_NATMM</name>
<reference evidence="8" key="1">
    <citation type="submission" date="2010-02" db="EMBL/GenBank/DDBJ databases">
        <title>Complete sequence of chromosome of Natrialba magadii ATCC 43099.</title>
        <authorList>
            <consortium name="US DOE Joint Genome Institute"/>
            <person name="Lucas S."/>
            <person name="Copeland A."/>
            <person name="Lapidus A."/>
            <person name="Cheng J.-F."/>
            <person name="Bruce D."/>
            <person name="Goodwin L."/>
            <person name="Pitluck S."/>
            <person name="Davenport K."/>
            <person name="Saunders E."/>
            <person name="Detter J.C."/>
            <person name="Han C."/>
            <person name="Tapia R."/>
            <person name="Land M."/>
            <person name="Hauser L."/>
            <person name="Kyrpides N."/>
            <person name="Mikhailova N."/>
            <person name="De Castro R.E."/>
            <person name="Maupin-Furlow J.A."/>
            <person name="Woyke T."/>
        </authorList>
    </citation>
    <scope>NUCLEOTIDE SEQUENCE [LARGE SCALE GENOMIC DNA]</scope>
    <source>
        <strain evidence="8">ATCC 43099 / DSM 3394 / CCM 3739 / CIP 104546 / IAM 13178 / JCM 8861 / NBRC 102185 / NCIMB 2190 / MS3</strain>
    </source>
</reference>
<reference evidence="6 8" key="2">
    <citation type="journal article" date="2012" name="BMC Genomics">
        <title>A comparative genomics perspective on the genetic content of the alkaliphilic haloarchaeon Natrialba magadii ATCC 43099T.</title>
        <authorList>
            <person name="Siddaramappa S."/>
            <person name="Challacombe J.F."/>
            <person name="Decastro R.E."/>
            <person name="Pfeiffer F."/>
            <person name="Sastre D.E."/>
            <person name="Gimenez M.I."/>
            <person name="Paggi R.A."/>
            <person name="Detter J.C."/>
            <person name="Davenport K.W."/>
            <person name="Goodwin L.A."/>
            <person name="Kyrpides N."/>
            <person name="Tapia R."/>
            <person name="Pitluck S."/>
            <person name="Lucas S."/>
            <person name="Woyke T."/>
            <person name="Maupin-Furlow J.A."/>
        </authorList>
    </citation>
    <scope>NUCLEOTIDE SEQUENCE [LARGE SCALE GENOMIC DNA]</scope>
    <source>
        <strain evidence="6">ATCC 43099</strain>
        <strain evidence="8">ATCC 43099 / DSM 3394 / CCM 3739 / CIP 104546 / IAM 13178 / JCM 8861 / NBRC 102185 / NCIMB 2190 / MS3</strain>
    </source>
</reference>
<dbReference type="HOGENOM" id="CLU_686274_0_0_2"/>